<comment type="caution">
    <text evidence="1">The sequence shown here is derived from an EMBL/GenBank/DDBJ whole genome shotgun (WGS) entry which is preliminary data.</text>
</comment>
<organism evidence="1 2">
    <name type="scientific">Olivibacter jilunii</name>
    <dbReference type="NCBI Taxonomy" id="985016"/>
    <lineage>
        <taxon>Bacteria</taxon>
        <taxon>Pseudomonadati</taxon>
        <taxon>Bacteroidota</taxon>
        <taxon>Sphingobacteriia</taxon>
        <taxon>Sphingobacteriales</taxon>
        <taxon>Sphingobacteriaceae</taxon>
        <taxon>Olivibacter</taxon>
    </lineage>
</organism>
<proteinExistence type="predicted"/>
<reference evidence="2" key="1">
    <citation type="journal article" date="2019" name="Int. J. Syst. Evol. Microbiol.">
        <title>The Global Catalogue of Microorganisms (GCM) 10K type strain sequencing project: providing services to taxonomists for standard genome sequencing and annotation.</title>
        <authorList>
            <consortium name="The Broad Institute Genomics Platform"/>
            <consortium name="The Broad Institute Genome Sequencing Center for Infectious Disease"/>
            <person name="Wu L."/>
            <person name="Ma J."/>
        </authorList>
    </citation>
    <scope>NUCLEOTIDE SEQUENCE [LARGE SCALE GENOMIC DNA]</scope>
    <source>
        <strain evidence="2">KCTC 23098</strain>
    </source>
</reference>
<evidence type="ECO:0000313" key="1">
    <source>
        <dbReference type="EMBL" id="MFD2963706.1"/>
    </source>
</evidence>
<accession>A0ABW6B6U8</accession>
<dbReference type="EMBL" id="JBHUPA010000008">
    <property type="protein sequence ID" value="MFD2963706.1"/>
    <property type="molecule type" value="Genomic_DNA"/>
</dbReference>
<gene>
    <name evidence="1" type="ORF">ACFS6J_18010</name>
</gene>
<protein>
    <submittedName>
        <fullName evidence="1">Uncharacterized protein</fullName>
    </submittedName>
</protein>
<evidence type="ECO:0000313" key="2">
    <source>
        <dbReference type="Proteomes" id="UP001597560"/>
    </source>
</evidence>
<keyword evidence="2" id="KW-1185">Reference proteome</keyword>
<sequence length="327" mass="36692">MGWFNDIFSKDAENWLFRKLAATQTPEMRQHTIIEADGGYLSIRLKSMRIVKTRSGFNKFYPTVHSHLELSYIGSGTAKFNVVTTPTNLVELDGKNVDKVINVNRTLLDSVPYRGGNVKLEIGLFSIQEDNLASPFITLLTKMSKLGGVSFISAALPYVEPLEEGIKLLTGSDVKQKLEIGVCTELNEISTGLFVVMRANDNDVDVSKLSIKGDEFALIDRSGKPVKDYPYMVFEIAASDKRADFFKIPDIASAYNDLRKAVQTNDFEKVKEAKNFFRVILLTSPDLLTKDAQNIFNQVDKEVNEIMNTTQVNLAPRELMPLDHVKL</sequence>
<dbReference type="RefSeq" id="WP_377611831.1">
    <property type="nucleotide sequence ID" value="NZ_JBHUPA010000008.1"/>
</dbReference>
<dbReference type="Proteomes" id="UP001597560">
    <property type="component" value="Unassembled WGS sequence"/>
</dbReference>
<name>A0ABW6B6U8_9SPHI</name>